<dbReference type="HOGENOM" id="CLU_013350_3_2_7"/>
<dbReference type="InterPro" id="IPR006073">
    <property type="entry name" value="GTP-bd"/>
</dbReference>
<reference evidence="18 19" key="1">
    <citation type="journal article" date="2010" name="Stand. Genomic Sci.">
        <title>Complete genome sequence of Desulfarculus baarsii type strain (2st14).</title>
        <authorList>
            <person name="Sun H."/>
            <person name="Spring S."/>
            <person name="Lapidus A."/>
            <person name="Davenport K."/>
            <person name="Del Rio T.G."/>
            <person name="Tice H."/>
            <person name="Nolan M."/>
            <person name="Copeland A."/>
            <person name="Cheng J.F."/>
            <person name="Lucas S."/>
            <person name="Tapia R."/>
            <person name="Goodwin L."/>
            <person name="Pitluck S."/>
            <person name="Ivanova N."/>
            <person name="Pagani I."/>
            <person name="Mavromatis K."/>
            <person name="Ovchinnikova G."/>
            <person name="Pati A."/>
            <person name="Chen A."/>
            <person name="Palaniappan K."/>
            <person name="Hauser L."/>
            <person name="Chang Y.J."/>
            <person name="Jeffries C.D."/>
            <person name="Detter J.C."/>
            <person name="Han C."/>
            <person name="Rohde M."/>
            <person name="Brambilla E."/>
            <person name="Goker M."/>
            <person name="Woyke T."/>
            <person name="Bristow J."/>
            <person name="Eisen J.A."/>
            <person name="Markowitz V."/>
            <person name="Hugenholtz P."/>
            <person name="Kyrpides N.C."/>
            <person name="Klenk H.P."/>
            <person name="Land M."/>
        </authorList>
    </citation>
    <scope>NUCLEOTIDE SEQUENCE [LARGE SCALE GENOMIC DNA]</scope>
    <source>
        <strain evidence="19">ATCC 33931 / DSM 2075 / LMG 7858 / VKM B-1802 / 2st14</strain>
    </source>
</reference>
<dbReference type="PRINTS" id="PR00326">
    <property type="entry name" value="GTP1OBG"/>
</dbReference>
<dbReference type="AlphaFoldDB" id="E1QED0"/>
<dbReference type="InterPro" id="IPR011642">
    <property type="entry name" value="Gate_dom"/>
</dbReference>
<feature type="transmembrane region" description="Helical" evidence="16">
    <location>
        <begin position="395"/>
        <end position="421"/>
    </location>
</feature>
<evidence type="ECO:0000256" key="7">
    <source>
        <dbReference type="ARBA" id="ARBA00022989"/>
    </source>
</evidence>
<organism evidence="18 19">
    <name type="scientific">Desulfarculus baarsii (strain ATCC 33931 / DSM 2075 / LMG 7858 / VKM B-1802 / 2st14)</name>
    <dbReference type="NCBI Taxonomy" id="644282"/>
    <lineage>
        <taxon>Bacteria</taxon>
        <taxon>Pseudomonadati</taxon>
        <taxon>Thermodesulfobacteriota</taxon>
        <taxon>Desulfarculia</taxon>
        <taxon>Desulfarculales</taxon>
        <taxon>Desulfarculaceae</taxon>
        <taxon>Desulfarculus</taxon>
    </lineage>
</organism>
<keyword evidence="4 16" id="KW-0410">Iron transport</keyword>
<gene>
    <name evidence="18" type="ordered locus">Deba_0544</name>
</gene>
<dbReference type="STRING" id="644282.Deba_0544"/>
<evidence type="ECO:0000256" key="16">
    <source>
        <dbReference type="RuleBase" id="RU362098"/>
    </source>
</evidence>
<dbReference type="Pfam" id="PF07670">
    <property type="entry name" value="Gate"/>
    <property type="match status" value="2"/>
</dbReference>
<evidence type="ECO:0000256" key="5">
    <source>
        <dbReference type="ARBA" id="ARBA00022692"/>
    </source>
</evidence>
<keyword evidence="7 16" id="KW-1133">Transmembrane helix</keyword>
<accession>E1QED0</accession>
<dbReference type="Proteomes" id="UP000009047">
    <property type="component" value="Chromosome"/>
</dbReference>
<dbReference type="EMBL" id="CP002085">
    <property type="protein sequence ID" value="ADK83916.1"/>
    <property type="molecule type" value="Genomic_DNA"/>
</dbReference>
<comment type="similarity">
    <text evidence="16">Belongs to the TRAFAC class TrmE-Era-EngA-EngB-Septin-like GTPase superfamily. FeoB GTPase (TC 9.A.8) family.</text>
</comment>
<dbReference type="InterPro" id="IPR003373">
    <property type="entry name" value="Fe2_transport_prot-B"/>
</dbReference>
<feature type="transmembrane region" description="Helical" evidence="16">
    <location>
        <begin position="290"/>
        <end position="308"/>
    </location>
</feature>
<keyword evidence="3" id="KW-1003">Cell membrane</keyword>
<protein>
    <recommendedName>
        <fullName evidence="12 13">Ferrous iron transport protein B</fullName>
    </recommendedName>
</protein>
<feature type="transmembrane region" description="Helical" evidence="16">
    <location>
        <begin position="466"/>
        <end position="485"/>
    </location>
</feature>
<dbReference type="Pfam" id="PF17910">
    <property type="entry name" value="FeoB_Cyto"/>
    <property type="match status" value="1"/>
</dbReference>
<dbReference type="PROSITE" id="PS51711">
    <property type="entry name" value="G_FEOB"/>
    <property type="match status" value="1"/>
</dbReference>
<evidence type="ECO:0000259" key="17">
    <source>
        <dbReference type="PROSITE" id="PS51711"/>
    </source>
</evidence>
<dbReference type="KEGG" id="dbr:Deba_0544"/>
<feature type="transmembrane region" description="Helical" evidence="16">
    <location>
        <begin position="793"/>
        <end position="812"/>
    </location>
</feature>
<comment type="subcellular location">
    <subcellularLocation>
        <location evidence="16">Cell inner membrane</location>
        <topology evidence="16">Multi-pass membrane protein</topology>
    </subcellularLocation>
    <subcellularLocation>
        <location evidence="1">Cell membrane</location>
        <topology evidence="1">Multi-pass membrane protein</topology>
    </subcellularLocation>
</comment>
<dbReference type="PANTHER" id="PTHR43185:SF1">
    <property type="entry name" value="FE(2+) TRANSPORTER FEOB"/>
    <property type="match status" value="1"/>
</dbReference>
<evidence type="ECO:0000256" key="6">
    <source>
        <dbReference type="ARBA" id="ARBA00022741"/>
    </source>
</evidence>
<evidence type="ECO:0000256" key="11">
    <source>
        <dbReference type="ARBA" id="ARBA00023136"/>
    </source>
</evidence>
<evidence type="ECO:0000256" key="10">
    <source>
        <dbReference type="ARBA" id="ARBA00023134"/>
    </source>
</evidence>
<dbReference type="Gene3D" id="1.10.287.1770">
    <property type="match status" value="1"/>
</dbReference>
<evidence type="ECO:0000256" key="9">
    <source>
        <dbReference type="ARBA" id="ARBA00023065"/>
    </source>
</evidence>
<comment type="function">
    <text evidence="16">Probable transporter of a GTP-driven Fe(2+) uptake system.</text>
</comment>
<evidence type="ECO:0000256" key="15">
    <source>
        <dbReference type="PIRSR" id="PIRSR603373-2"/>
    </source>
</evidence>
<proteinExistence type="inferred from homology"/>
<evidence type="ECO:0000256" key="14">
    <source>
        <dbReference type="PIRSR" id="PIRSR603373-1"/>
    </source>
</evidence>
<dbReference type="InterPro" id="IPR027417">
    <property type="entry name" value="P-loop_NTPase"/>
</dbReference>
<keyword evidence="9" id="KW-0406">Ion transport</keyword>
<feature type="binding site" evidence="14">
    <location>
        <begin position="11"/>
        <end position="18"/>
    </location>
    <ligand>
        <name>GTP</name>
        <dbReference type="ChEBI" id="CHEBI:37565"/>
        <label>1</label>
    </ligand>
</feature>
<keyword evidence="5 16" id="KW-0812">Transmembrane</keyword>
<keyword evidence="19" id="KW-1185">Reference proteome</keyword>
<dbReference type="InterPro" id="IPR041069">
    <property type="entry name" value="FeoB_Cyto"/>
</dbReference>
<dbReference type="GO" id="GO:0005886">
    <property type="term" value="C:plasma membrane"/>
    <property type="evidence" value="ECO:0007669"/>
    <property type="project" value="UniProtKB-SubCell"/>
</dbReference>
<dbReference type="NCBIfam" id="TIGR00437">
    <property type="entry name" value="feoB"/>
    <property type="match status" value="1"/>
</dbReference>
<evidence type="ECO:0000256" key="3">
    <source>
        <dbReference type="ARBA" id="ARBA00022475"/>
    </source>
</evidence>
<feature type="binding site" evidence="14">
    <location>
        <begin position="117"/>
        <end position="120"/>
    </location>
    <ligand>
        <name>GTP</name>
        <dbReference type="ChEBI" id="CHEBI:37565"/>
        <label>1</label>
    </ligand>
</feature>
<keyword evidence="8 16" id="KW-0408">Iron</keyword>
<dbReference type="InterPro" id="IPR030389">
    <property type="entry name" value="G_FEOB_dom"/>
</dbReference>
<keyword evidence="15" id="KW-0460">Magnesium</keyword>
<keyword evidence="2 16" id="KW-0813">Transport</keyword>
<dbReference type="Pfam" id="PF07664">
    <property type="entry name" value="FeoB_C"/>
    <property type="match status" value="1"/>
</dbReference>
<dbReference type="Pfam" id="PF02421">
    <property type="entry name" value="FeoB_N"/>
    <property type="match status" value="1"/>
</dbReference>
<feature type="transmembrane region" description="Helical" evidence="16">
    <location>
        <begin position="433"/>
        <end position="454"/>
    </location>
</feature>
<evidence type="ECO:0000256" key="2">
    <source>
        <dbReference type="ARBA" id="ARBA00022448"/>
    </source>
</evidence>
<evidence type="ECO:0000256" key="13">
    <source>
        <dbReference type="NCBIfam" id="TIGR00437"/>
    </source>
</evidence>
<evidence type="ECO:0000313" key="18">
    <source>
        <dbReference type="EMBL" id="ADK83916.1"/>
    </source>
</evidence>
<dbReference type="CDD" id="cd01879">
    <property type="entry name" value="FeoB"/>
    <property type="match status" value="1"/>
</dbReference>
<keyword evidence="15" id="KW-0479">Metal-binding</keyword>
<dbReference type="GO" id="GO:0015093">
    <property type="term" value="F:ferrous iron transmembrane transporter activity"/>
    <property type="evidence" value="ECO:0007669"/>
    <property type="project" value="UniProtKB-UniRule"/>
</dbReference>
<feature type="transmembrane region" description="Helical" evidence="16">
    <location>
        <begin position="734"/>
        <end position="754"/>
    </location>
</feature>
<keyword evidence="11 16" id="KW-0472">Membrane</keyword>
<evidence type="ECO:0000313" key="19">
    <source>
        <dbReference type="Proteomes" id="UP000009047"/>
    </source>
</evidence>
<feature type="binding site" evidence="15">
    <location>
        <position position="22"/>
    </location>
    <ligand>
        <name>Mg(2+)</name>
        <dbReference type="ChEBI" id="CHEBI:18420"/>
        <label>1</label>
    </ligand>
</feature>
<feature type="binding site" evidence="14">
    <location>
        <begin position="36"/>
        <end position="40"/>
    </location>
    <ligand>
        <name>GTP</name>
        <dbReference type="ChEBI" id="CHEBI:37565"/>
        <label>1</label>
    </ligand>
</feature>
<feature type="binding site" evidence="15">
    <location>
        <position position="26"/>
    </location>
    <ligand>
        <name>Mg(2+)</name>
        <dbReference type="ChEBI" id="CHEBI:18420"/>
        <label>2</label>
    </ligand>
</feature>
<keyword evidence="10 14" id="KW-0342">GTP-binding</keyword>
<feature type="transmembrane region" description="Helical" evidence="16">
    <location>
        <begin position="524"/>
        <end position="543"/>
    </location>
</feature>
<evidence type="ECO:0000256" key="12">
    <source>
        <dbReference type="ARBA" id="ARBA00031200"/>
    </source>
</evidence>
<dbReference type="GO" id="GO:0005525">
    <property type="term" value="F:GTP binding"/>
    <property type="evidence" value="ECO:0007669"/>
    <property type="project" value="UniProtKB-KW"/>
</dbReference>
<feature type="binding site" evidence="15">
    <location>
        <position position="25"/>
    </location>
    <ligand>
        <name>Mg(2+)</name>
        <dbReference type="ChEBI" id="CHEBI:18420"/>
        <label>2</label>
    </ligand>
</feature>
<dbReference type="InterPro" id="IPR011640">
    <property type="entry name" value="Fe2_transport_prot_B_C"/>
</dbReference>
<feature type="domain" description="FeoB-type G" evidence="17">
    <location>
        <begin position="4"/>
        <end position="166"/>
    </location>
</feature>
<dbReference type="eggNOG" id="COG0370">
    <property type="taxonomic scope" value="Bacteria"/>
</dbReference>
<evidence type="ECO:0000256" key="1">
    <source>
        <dbReference type="ARBA" id="ARBA00004651"/>
    </source>
</evidence>
<dbReference type="SUPFAM" id="SSF52540">
    <property type="entry name" value="P-loop containing nucleoside triphosphate hydrolases"/>
    <property type="match status" value="1"/>
</dbReference>
<evidence type="ECO:0000256" key="4">
    <source>
        <dbReference type="ARBA" id="ARBA00022496"/>
    </source>
</evidence>
<feature type="binding site" evidence="14">
    <location>
        <begin position="57"/>
        <end position="60"/>
    </location>
    <ligand>
        <name>GTP</name>
        <dbReference type="ChEBI" id="CHEBI:37565"/>
        <label>1</label>
    </ligand>
</feature>
<dbReference type="RefSeq" id="WP_013257371.1">
    <property type="nucleotide sequence ID" value="NC_014365.1"/>
</dbReference>
<dbReference type="GO" id="GO:0046872">
    <property type="term" value="F:metal ion binding"/>
    <property type="evidence" value="ECO:0007669"/>
    <property type="project" value="UniProtKB-KW"/>
</dbReference>
<keyword evidence="6 14" id="KW-0547">Nucleotide-binding</keyword>
<feature type="transmembrane region" description="Helical" evidence="16">
    <location>
        <begin position="761"/>
        <end position="781"/>
    </location>
</feature>
<dbReference type="Gene3D" id="3.40.50.300">
    <property type="entry name" value="P-loop containing nucleotide triphosphate hydrolases"/>
    <property type="match status" value="1"/>
</dbReference>
<dbReference type="InterPro" id="IPR050860">
    <property type="entry name" value="FeoB_GTPase"/>
</dbReference>
<feature type="transmembrane region" description="Helical" evidence="16">
    <location>
        <begin position="347"/>
        <end position="375"/>
    </location>
</feature>
<dbReference type="PANTHER" id="PTHR43185">
    <property type="entry name" value="FERROUS IRON TRANSPORT PROTEIN B"/>
    <property type="match status" value="1"/>
</dbReference>
<evidence type="ECO:0000256" key="8">
    <source>
        <dbReference type="ARBA" id="ARBA00023004"/>
    </source>
</evidence>
<name>E1QED0_DESB2</name>
<sequence length="823" mass="91146">MSDQILAALAGQPNSGKSTIFNMLTGARQFVANYPGVTVEKKVGYFSEGGRKIELVDLPGTYSITSYSMEERVTRDFILHDQPTLVVNVVDAANLRRNLYLTFQLLEMERPLLLDLNMIDVARKHGQEIDQDELARRLGVRVLVSDGKRGVGRVELRQAIAEAQGAVSNFRIDYGPLEPALERLQELLAAQPGLAGRCPVRWLALKLLEGDEKAQELAAKHAAQDWPELQKSLEAERQRFQQEHGLPTFRHIAFRRHETAEEIGRAVIHHKNQRGRSFTDMADRLLCHRVAGPLIMCGVFYLLFELAVNQGGQLAAMVTPWLSRGQGWLESFLPVAGFMEEPLISSLASWFMTSVSALLVYLPQFFILFSLIAILEDVGYMPRMAFMLDRIFRRFGLHGNSTLPFILGGIYVGGCAVPGVMACQAVPDERARLATILTVPLMNCLAKTAFYIMLVEAFFPEHKAGAMFFISTITLVMALPIARILTMTVLKGRETAPFIMELPTYHLPTLRSVLTRAFERIWTYIRKVLTIVAAVAVVIWALLQFPGAPAQIQAEFEAQGVAAKAAFAKAIAGTPLAAALPGEAELMSLFSFREAYRADKAAAAGDAVSSKAVDERYQAMNPVFFEAVKDRRAKTYKAFNKLRQQRDGLWRQMQQARINSSILGRMGKFLEPVSQWAGFDWRVNVAMLSSFAARESATATFKALYGIGNDGKYDGSAMLGSGTDKPITPLNATALMIFMALFPPCLATTIMVRVATRRYSWMLFSFAYPSLLGILAASLIYTGGGALGLSGWQAMWAYFGLACVFALIMGLLPETKRTKEVVQ</sequence>
<dbReference type="OrthoDB" id="9809127at2"/>